<dbReference type="Gene3D" id="2.60.40.60">
    <property type="entry name" value="Cadherins"/>
    <property type="match status" value="13"/>
</dbReference>
<gene>
    <name evidence="14" type="ORF">KP79_PYT04466</name>
</gene>
<dbReference type="InterPro" id="IPR015919">
    <property type="entry name" value="Cadherin-like_sf"/>
</dbReference>
<dbReference type="OrthoDB" id="6252479at2759"/>
<evidence type="ECO:0000256" key="1">
    <source>
        <dbReference type="ARBA" id="ARBA00004167"/>
    </source>
</evidence>
<dbReference type="PROSITE" id="PS00232">
    <property type="entry name" value="CADHERIN_1"/>
    <property type="match status" value="5"/>
</dbReference>
<proteinExistence type="predicted"/>
<dbReference type="Proteomes" id="UP000242188">
    <property type="component" value="Unassembled WGS sequence"/>
</dbReference>
<evidence type="ECO:0000256" key="4">
    <source>
        <dbReference type="ARBA" id="ARBA00022729"/>
    </source>
</evidence>
<feature type="domain" description="Cadherin" evidence="13">
    <location>
        <begin position="375"/>
        <end position="482"/>
    </location>
</feature>
<dbReference type="PRINTS" id="PR00205">
    <property type="entry name" value="CADHERIN"/>
</dbReference>
<keyword evidence="3 12" id="KW-0812">Transmembrane</keyword>
<accession>A0A210PVT6</accession>
<evidence type="ECO:0000256" key="10">
    <source>
        <dbReference type="PROSITE-ProRule" id="PRU00043"/>
    </source>
</evidence>
<comment type="caution">
    <text evidence="14">The sequence shown here is derived from an EMBL/GenBank/DDBJ whole genome shotgun (WGS) entry which is preliminary data.</text>
</comment>
<keyword evidence="2" id="KW-0245">EGF-like domain</keyword>
<evidence type="ECO:0000256" key="8">
    <source>
        <dbReference type="ARBA" id="ARBA00023136"/>
    </source>
</evidence>
<dbReference type="CDD" id="cd11304">
    <property type="entry name" value="Cadherin_repeat"/>
    <property type="match status" value="12"/>
</dbReference>
<protein>
    <submittedName>
        <fullName evidence="14">Protocadherin Fat 4</fullName>
    </submittedName>
</protein>
<evidence type="ECO:0000256" key="9">
    <source>
        <dbReference type="ARBA" id="ARBA00023157"/>
    </source>
</evidence>
<evidence type="ECO:0000256" key="5">
    <source>
        <dbReference type="ARBA" id="ARBA00022737"/>
    </source>
</evidence>
<dbReference type="PANTHER" id="PTHR24026">
    <property type="entry name" value="FAT ATYPICAL CADHERIN-RELATED"/>
    <property type="match status" value="1"/>
</dbReference>
<evidence type="ECO:0000256" key="3">
    <source>
        <dbReference type="ARBA" id="ARBA00022692"/>
    </source>
</evidence>
<evidence type="ECO:0000313" key="14">
    <source>
        <dbReference type="EMBL" id="OWF40589.1"/>
    </source>
</evidence>
<keyword evidence="15" id="KW-1185">Reference proteome</keyword>
<dbReference type="Pfam" id="PF00028">
    <property type="entry name" value="Cadherin"/>
    <property type="match status" value="8"/>
</dbReference>
<dbReference type="InterPro" id="IPR002126">
    <property type="entry name" value="Cadherin-like_dom"/>
</dbReference>
<evidence type="ECO:0000259" key="13">
    <source>
        <dbReference type="PROSITE" id="PS50268"/>
    </source>
</evidence>
<name>A0A210PVT6_MIZYE</name>
<feature type="domain" description="Cadherin" evidence="13">
    <location>
        <begin position="1075"/>
        <end position="1182"/>
    </location>
</feature>
<feature type="domain" description="Cadherin" evidence="13">
    <location>
        <begin position="779"/>
        <end position="873"/>
    </location>
</feature>
<organism evidence="14 15">
    <name type="scientific">Mizuhopecten yessoensis</name>
    <name type="common">Japanese scallop</name>
    <name type="synonym">Patinopecten yessoensis</name>
    <dbReference type="NCBI Taxonomy" id="6573"/>
    <lineage>
        <taxon>Eukaryota</taxon>
        <taxon>Metazoa</taxon>
        <taxon>Spiralia</taxon>
        <taxon>Lophotrochozoa</taxon>
        <taxon>Mollusca</taxon>
        <taxon>Bivalvia</taxon>
        <taxon>Autobranchia</taxon>
        <taxon>Pteriomorphia</taxon>
        <taxon>Pectinida</taxon>
        <taxon>Pectinoidea</taxon>
        <taxon>Pectinidae</taxon>
        <taxon>Mizuhopecten</taxon>
    </lineage>
</organism>
<feature type="domain" description="Cadherin" evidence="13">
    <location>
        <begin position="1631"/>
        <end position="1734"/>
    </location>
</feature>
<feature type="domain" description="Cadherin" evidence="13">
    <location>
        <begin position="1514"/>
        <end position="1630"/>
    </location>
</feature>
<dbReference type="PROSITE" id="PS50268">
    <property type="entry name" value="CADHERIN_2"/>
    <property type="match status" value="13"/>
</dbReference>
<keyword evidence="6 10" id="KW-0106">Calcium</keyword>
<feature type="transmembrane region" description="Helical" evidence="12">
    <location>
        <begin position="1748"/>
        <end position="1772"/>
    </location>
</feature>
<evidence type="ECO:0000256" key="7">
    <source>
        <dbReference type="ARBA" id="ARBA00022989"/>
    </source>
</evidence>
<sequence>MTVTSKPCPTTSSAPVTRPWRQLYDSCGVQGQDARCTATNSACMPHKDGTWQCSCIPGFIETGVNCTKLPEGIFSTNEVFSTVPSDANIGHTVLTADFSQILNICSTKPEVTLFGDDDLFEADVTSCHNVTIRTNSRLPLESSVRHIMVKAKLVAGANVIMDAIFVTVTIQSSVNNIVVVLPDMTFSGHFVTSVAPGGTLSLSNSDFMRITSAGDVYTREQLSVADIASDDDEVATILTTNIQRLVDSSTTSTSLTAVILSTQIERRISEGRNNNFVVASFRKLLQSSLNVRVTSGINNNIFAFDGTVLKIQNAGELDYDKGQRSFSFSFTVQITSYTIPVAVAIEVLPANDNSPGFVTDTGDGTDQYSFTLFPTPISSVVCGAVRARDEDSGSQLNYTIDPQSAMVSYFTVGQYDGIVSTRVRTDMIPFINSTGVGEDQTATFTVLVRDETILHTNSCTVTVYLKRTPERNLGRNYRAGVFENVSIATAVITVSESGYTQYEFASRTGSAIFSIHPSTGLVTVSQFLDRETRDSYKFSVTAIEEKSQTCALVVIGDLNITVLDANDNSPVFGRTSYEGRVDENMPVNSIVKLDFPITATDADIGSFTFRITQESSRFAISQSGEISTIQRFDREATTMYNVAVVADDGKNTNQAVVKVTIGDRNDNDPVFPQASYSVTISENTMDNNLISVPAVDNDAGRNANLSYLLDGGGDSFDIGYKTGVVSVTVPLDRELQSSYGLTVTAIDGGDPPRSSSTTVTVSVDDVNDNSPVFIDSSLVMSTDEEVPCLTNPIGILSAIDNDDSDTLQYSTSDARFTVDQNTGEIKCVNILDYEEQQQYKLPVTVRDKGSSPRQTSGTVIINLRDINDNTPNITHPDTASLQQNDFVESRPVMVVDAEDKDSGENGQVTFSLTGANMVSIDDNGIISTVAGATPAASTYYATVKVEDRGFPSRSVTSTVAIQVTANTNVNLRFGEQQHKFDVSEEKEPNTVVGDLSQNLENRNSLVPNYDIPNPSDVFTIDSITGVLRTKMKLDRETKAEHIVFVRVRESGATTGDLTLVNVSVADTNDHPPAFFRDKYRMVVKEDTAVDSVITTISVTDKDVGVNAEIHFSLNNGLSSECSLDFNVNERNGQLQVVRELDYETYIACQFTVQAFDKSSSPLTSSVEVDITIKDVNDNSPSFSEITYQIDVAESFRTETSIFGTVSDADSNENGRVQLSDGNSNVCPFRIKTDTKSLIMTLGENAQLDYETETSYICVIVATDMASSNPRTSSATVTVSIIDVNDNPPIFSSPSYKVNISRDLGPGYNVITVMATDADSGLNKLIHYDIAGDDDYLDIDSNTGQVSVGRSLYDYRRDIMVTTVVATDQTTGSPDRLSSSVTLTINIKDDNVRPNFPTSTVYKQLQEETEVTGVFYTAMANDWDGTTNRRCLCTYRLETTSNVFEVDSQSGEIGMRTGTSVDRERDGPYVSLGIIARDQGSPQKDSETLILNITVLDINDQSPRFRYNYIPIFKIYQTLSPGSEIGTVTSEDMDGIQYSVTLYNITDLFYSASGTFSDRDTSRFGPSTIVADRNNGTLRTTRSLELIGQTATFYIMLTVEAVDQNDPSMKDTTPVIVEVKYADPNQYYPRFTKDVYQTEIPRSHPQTDAVLTVSATDADPPPKNSIKYSIAAGNYRDVMSIDTRSGVIKLTYLLDEKFDASNLTLTVRATDGGDIPKYNSSTVRITLAGDYLPCFTSAMRTEIVAEKDLFFAVMLGLVGALCIAIGLCFILFYKYRTVDKQLAVYAPSESKKKDNTYSGLQPLSERRDPQYDITGSSETNDGYEPLPGPEAPGGSTYSTVPELRGTAEQSHMNPAYSASEADVAVGFPNQRV</sequence>
<evidence type="ECO:0000256" key="6">
    <source>
        <dbReference type="ARBA" id="ARBA00022837"/>
    </source>
</evidence>
<evidence type="ECO:0000256" key="2">
    <source>
        <dbReference type="ARBA" id="ARBA00022536"/>
    </source>
</evidence>
<dbReference type="InterPro" id="IPR020894">
    <property type="entry name" value="Cadherin_CS"/>
</dbReference>
<dbReference type="GO" id="GO:0005509">
    <property type="term" value="F:calcium ion binding"/>
    <property type="evidence" value="ECO:0007669"/>
    <property type="project" value="UniProtKB-UniRule"/>
</dbReference>
<dbReference type="SUPFAM" id="SSF49313">
    <property type="entry name" value="Cadherin-like"/>
    <property type="match status" value="13"/>
</dbReference>
<keyword evidence="5" id="KW-0677">Repeat</keyword>
<dbReference type="GO" id="GO:0005886">
    <property type="term" value="C:plasma membrane"/>
    <property type="evidence" value="ECO:0007669"/>
    <property type="project" value="InterPro"/>
</dbReference>
<feature type="domain" description="Cadherin" evidence="13">
    <location>
        <begin position="1396"/>
        <end position="1504"/>
    </location>
</feature>
<evidence type="ECO:0000313" key="15">
    <source>
        <dbReference type="Proteomes" id="UP000242188"/>
    </source>
</evidence>
<evidence type="ECO:0000256" key="12">
    <source>
        <dbReference type="SAM" id="Phobius"/>
    </source>
</evidence>
<dbReference type="FunFam" id="2.60.40.60:FF:000020">
    <property type="entry name" value="Dachsous cadherin-related 1b"/>
    <property type="match status" value="2"/>
</dbReference>
<dbReference type="EMBL" id="NEDP02005459">
    <property type="protein sequence ID" value="OWF40589.1"/>
    <property type="molecule type" value="Genomic_DNA"/>
</dbReference>
<dbReference type="GO" id="GO:0007156">
    <property type="term" value="P:homophilic cell adhesion via plasma membrane adhesion molecules"/>
    <property type="evidence" value="ECO:0007669"/>
    <property type="project" value="InterPro"/>
</dbReference>
<feature type="domain" description="Cadherin" evidence="13">
    <location>
        <begin position="672"/>
        <end position="773"/>
    </location>
</feature>
<reference evidence="14 15" key="1">
    <citation type="journal article" date="2017" name="Nat. Ecol. Evol.">
        <title>Scallop genome provides insights into evolution of bilaterian karyotype and development.</title>
        <authorList>
            <person name="Wang S."/>
            <person name="Zhang J."/>
            <person name="Jiao W."/>
            <person name="Li J."/>
            <person name="Xun X."/>
            <person name="Sun Y."/>
            <person name="Guo X."/>
            <person name="Huan P."/>
            <person name="Dong B."/>
            <person name="Zhang L."/>
            <person name="Hu X."/>
            <person name="Sun X."/>
            <person name="Wang J."/>
            <person name="Zhao C."/>
            <person name="Wang Y."/>
            <person name="Wang D."/>
            <person name="Huang X."/>
            <person name="Wang R."/>
            <person name="Lv J."/>
            <person name="Li Y."/>
            <person name="Zhang Z."/>
            <person name="Liu B."/>
            <person name="Lu W."/>
            <person name="Hui Y."/>
            <person name="Liang J."/>
            <person name="Zhou Z."/>
            <person name="Hou R."/>
            <person name="Li X."/>
            <person name="Liu Y."/>
            <person name="Li H."/>
            <person name="Ning X."/>
            <person name="Lin Y."/>
            <person name="Zhao L."/>
            <person name="Xing Q."/>
            <person name="Dou J."/>
            <person name="Li Y."/>
            <person name="Mao J."/>
            <person name="Guo H."/>
            <person name="Dou H."/>
            <person name="Li T."/>
            <person name="Mu C."/>
            <person name="Jiang W."/>
            <person name="Fu Q."/>
            <person name="Fu X."/>
            <person name="Miao Y."/>
            <person name="Liu J."/>
            <person name="Yu Q."/>
            <person name="Li R."/>
            <person name="Liao H."/>
            <person name="Li X."/>
            <person name="Kong Y."/>
            <person name="Jiang Z."/>
            <person name="Chourrout D."/>
            <person name="Li R."/>
            <person name="Bao Z."/>
        </authorList>
    </citation>
    <scope>NUCLEOTIDE SEQUENCE [LARGE SCALE GENOMIC DNA]</scope>
    <source>
        <strain evidence="14 15">PY_sf001</strain>
    </source>
</reference>
<feature type="domain" description="Cadherin" evidence="13">
    <location>
        <begin position="892"/>
        <end position="973"/>
    </location>
</feature>
<dbReference type="SMART" id="SM00112">
    <property type="entry name" value="CA"/>
    <property type="match status" value="14"/>
</dbReference>
<keyword evidence="4" id="KW-0732">Signal</keyword>
<feature type="region of interest" description="Disordered" evidence="11">
    <location>
        <begin position="1791"/>
        <end position="1871"/>
    </location>
</feature>
<keyword evidence="7 12" id="KW-1133">Transmembrane helix</keyword>
<dbReference type="FunFam" id="2.60.40.60:FF:000033">
    <property type="entry name" value="FAT atypical cadherin 1"/>
    <property type="match status" value="1"/>
</dbReference>
<evidence type="ECO:0000256" key="11">
    <source>
        <dbReference type="SAM" id="MobiDB-lite"/>
    </source>
</evidence>
<feature type="domain" description="Cadherin" evidence="13">
    <location>
        <begin position="573"/>
        <end position="671"/>
    </location>
</feature>
<dbReference type="FunFam" id="2.60.40.60:FF:000058">
    <property type="entry name" value="FAT atypical cadherin 3"/>
    <property type="match status" value="1"/>
</dbReference>
<feature type="domain" description="Cadherin" evidence="13">
    <location>
        <begin position="974"/>
        <end position="1074"/>
    </location>
</feature>
<feature type="domain" description="Cadherin" evidence="13">
    <location>
        <begin position="1291"/>
        <end position="1395"/>
    </location>
</feature>
<feature type="domain" description="Cadherin" evidence="13">
    <location>
        <begin position="1183"/>
        <end position="1290"/>
    </location>
</feature>
<keyword evidence="8 12" id="KW-0472">Membrane</keyword>
<feature type="domain" description="Cadherin" evidence="13">
    <location>
        <begin position="473"/>
        <end position="572"/>
    </location>
</feature>
<comment type="subcellular location">
    <subcellularLocation>
        <location evidence="1">Membrane</location>
        <topology evidence="1">Single-pass membrane protein</topology>
    </subcellularLocation>
</comment>
<dbReference type="PANTHER" id="PTHR24026:SF133">
    <property type="entry name" value="CADHERIN-RELATED FAMILY MEMBER 2"/>
    <property type="match status" value="1"/>
</dbReference>
<keyword evidence="9" id="KW-1015">Disulfide bond</keyword>